<dbReference type="HOGENOM" id="CLU_218836_0_0_10"/>
<dbReference type="KEGG" id="tfo:BFO_1177"/>
<dbReference type="Proteomes" id="UP000005436">
    <property type="component" value="Chromosome"/>
</dbReference>
<protein>
    <submittedName>
        <fullName evidence="1">Uncharacterized protein</fullName>
    </submittedName>
</protein>
<proteinExistence type="predicted"/>
<reference evidence="2" key="1">
    <citation type="submission" date="2011-12" db="EMBL/GenBank/DDBJ databases">
        <title>Complete sequence of Tannerella forsythia ATCC 43037.</title>
        <authorList>
            <person name="Dewhirst F."/>
            <person name="Tanner A."/>
            <person name="Izard J."/>
            <person name="Brinkac L."/>
            <person name="Durkin A.S."/>
            <person name="Hostetler J."/>
            <person name="Shetty J."/>
            <person name="Torralba M."/>
            <person name="Gill S."/>
            <person name="Nelson K."/>
        </authorList>
    </citation>
    <scope>NUCLEOTIDE SEQUENCE [LARGE SCALE GENOMIC DNA]</scope>
    <source>
        <strain evidence="2">ATCC 43037 / JCM 10827 / CCUG 33226 / KCTC 5666 / FDC 338</strain>
    </source>
</reference>
<dbReference type="AlphaFoldDB" id="G8UII8"/>
<accession>G8UII8</accession>
<evidence type="ECO:0000313" key="2">
    <source>
        <dbReference type="Proteomes" id="UP000005436"/>
    </source>
</evidence>
<gene>
    <name evidence="1" type="ordered locus">BFO_1177</name>
</gene>
<keyword evidence="2" id="KW-1185">Reference proteome</keyword>
<dbReference type="EMBL" id="CP003191">
    <property type="protein sequence ID" value="AEW21485.1"/>
    <property type="molecule type" value="Genomic_DNA"/>
</dbReference>
<organism evidence="1 2">
    <name type="scientific">Tannerella forsythia (strain ATCC 43037 / JCM 10827 / CCUG 21028 A / KCTC 5666 / FDC 338)</name>
    <name type="common">Bacteroides forsythus</name>
    <dbReference type="NCBI Taxonomy" id="203275"/>
    <lineage>
        <taxon>Bacteria</taxon>
        <taxon>Pseudomonadati</taxon>
        <taxon>Bacteroidota</taxon>
        <taxon>Bacteroidia</taxon>
        <taxon>Bacteroidales</taxon>
        <taxon>Tannerellaceae</taxon>
        <taxon>Tannerella</taxon>
    </lineage>
</organism>
<name>G8UII8_TANFA</name>
<sequence length="37" mass="4340">MRNFCVPCGDLTAKFAKNDAKDAKKQLKYLRILRNRL</sequence>
<evidence type="ECO:0000313" key="1">
    <source>
        <dbReference type="EMBL" id="AEW21485.1"/>
    </source>
</evidence>